<dbReference type="GO" id="GO:0016491">
    <property type="term" value="F:oxidoreductase activity"/>
    <property type="evidence" value="ECO:0007669"/>
    <property type="project" value="UniProtKB-KW"/>
</dbReference>
<accession>A0A552U8J1</accession>
<protein>
    <submittedName>
        <fullName evidence="4">Dihydrofolate reductase</fullName>
    </submittedName>
</protein>
<dbReference type="InterPro" id="IPR036291">
    <property type="entry name" value="NAD(P)-bd_dom_sf"/>
</dbReference>
<reference evidence="4 5" key="1">
    <citation type="submission" date="2019-07" db="EMBL/GenBank/DDBJ databases">
        <title>Novel species isolated from glacier.</title>
        <authorList>
            <person name="Liu Q."/>
            <person name="Xin Y.-H."/>
        </authorList>
    </citation>
    <scope>NUCLEOTIDE SEQUENCE [LARGE SCALE GENOMIC DNA]</scope>
    <source>
        <strain evidence="4 5">LB1R16</strain>
    </source>
</reference>
<dbReference type="Proteomes" id="UP000317894">
    <property type="component" value="Unassembled WGS sequence"/>
</dbReference>
<keyword evidence="1" id="KW-0560">Oxidoreductase</keyword>
<dbReference type="RefSeq" id="WP_144237742.1">
    <property type="nucleotide sequence ID" value="NZ_VJWA01000002.1"/>
</dbReference>
<dbReference type="OrthoDB" id="9787219at2"/>
<dbReference type="Gene3D" id="3.40.50.720">
    <property type="entry name" value="NAD(P)-binding Rossmann-like Domain"/>
    <property type="match status" value="2"/>
</dbReference>
<proteinExistence type="predicted"/>
<comment type="caution">
    <text evidence="4">The sequence shown here is derived from an EMBL/GenBank/DDBJ whole genome shotgun (WGS) entry which is preliminary data.</text>
</comment>
<name>A0A552U8J1_9SPHN</name>
<keyword evidence="5" id="KW-1185">Reference proteome</keyword>
<dbReference type="GO" id="GO:0051287">
    <property type="term" value="F:NAD binding"/>
    <property type="evidence" value="ECO:0007669"/>
    <property type="project" value="InterPro"/>
</dbReference>
<dbReference type="Pfam" id="PF02826">
    <property type="entry name" value="2-Hacid_dh_C"/>
    <property type="match status" value="1"/>
</dbReference>
<organism evidence="4 5">
    <name type="scientific">Glacieibacterium frigidum</name>
    <dbReference type="NCBI Taxonomy" id="2593303"/>
    <lineage>
        <taxon>Bacteria</taxon>
        <taxon>Pseudomonadati</taxon>
        <taxon>Pseudomonadota</taxon>
        <taxon>Alphaproteobacteria</taxon>
        <taxon>Sphingomonadales</taxon>
        <taxon>Sphingosinicellaceae</taxon>
        <taxon>Glacieibacterium</taxon>
    </lineage>
</organism>
<keyword evidence="2" id="KW-0520">NAD</keyword>
<dbReference type="PANTHER" id="PTHR43333:SF1">
    <property type="entry name" value="D-ISOMER SPECIFIC 2-HYDROXYACID DEHYDROGENASE NAD-BINDING DOMAIN-CONTAINING PROTEIN"/>
    <property type="match status" value="1"/>
</dbReference>
<dbReference type="PANTHER" id="PTHR43333">
    <property type="entry name" value="2-HACID_DH_C DOMAIN-CONTAINING PROTEIN"/>
    <property type="match status" value="1"/>
</dbReference>
<evidence type="ECO:0000313" key="4">
    <source>
        <dbReference type="EMBL" id="TRW14537.1"/>
    </source>
</evidence>
<gene>
    <name evidence="4" type="ORF">FMM06_12610</name>
</gene>
<dbReference type="SUPFAM" id="SSF51735">
    <property type="entry name" value="NAD(P)-binding Rossmann-fold domains"/>
    <property type="match status" value="1"/>
</dbReference>
<dbReference type="EMBL" id="VJWA01000002">
    <property type="protein sequence ID" value="TRW14537.1"/>
    <property type="molecule type" value="Genomic_DNA"/>
</dbReference>
<evidence type="ECO:0000256" key="2">
    <source>
        <dbReference type="ARBA" id="ARBA00023027"/>
    </source>
</evidence>
<feature type="domain" description="D-isomer specific 2-hydroxyacid dehydrogenase NAD-binding" evidence="3">
    <location>
        <begin position="121"/>
        <end position="282"/>
    </location>
</feature>
<dbReference type="AlphaFoldDB" id="A0A552U8J1"/>
<sequence>MSFSVAHHFAPATATLLTQHPAIGDVRAIDTADRWGLPTDVDVIFALHGSDDESHADAPRPAGWPGQVKLVQIASSGIDGYPEWLFEAPQVATAAGTSAGPIAEYVLTVILMHEKRLPAMQVRDGDAWVAQDAMVQNPLGSLDGKTVGLIGMGEIGARVAKLAQAFGARVVASRRSGGAGPEGVEIVPLEAVLARADHLVIAAPLSPETAGLLDAVAFAKCRRGVHLVNIARGGIVDTGALIEALMSGQVGAASLDVTDPEPLPTGHPLWSAPNVRITPHVAWSSAGTPGRIFKLFAENVGRLATGEPVRNLVGK</sequence>
<evidence type="ECO:0000313" key="5">
    <source>
        <dbReference type="Proteomes" id="UP000317894"/>
    </source>
</evidence>
<evidence type="ECO:0000256" key="1">
    <source>
        <dbReference type="ARBA" id="ARBA00023002"/>
    </source>
</evidence>
<evidence type="ECO:0000259" key="3">
    <source>
        <dbReference type="Pfam" id="PF02826"/>
    </source>
</evidence>
<dbReference type="InterPro" id="IPR006140">
    <property type="entry name" value="D-isomer_DH_NAD-bd"/>
</dbReference>